<protein>
    <recommendedName>
        <fullName evidence="3">ODAD1 central coiled coil region domain-containing protein</fullName>
    </recommendedName>
</protein>
<feature type="coiled-coil region" evidence="2">
    <location>
        <begin position="39"/>
        <end position="91"/>
    </location>
</feature>
<sequence length="377" mass="44229">MPAPGLCCDQPELLLPPLSLRLLVLSLVKVFQQRPDVHFNTILAKNNKLREEIESLQIQKAVLDNFYFKLHTKLEQEKRRMNTAVEQTTQAYEQWSEAQARIAAMSERHRKDTAQYHIEMQEQERIFAWETKLKAFMLARFTDRSELEEQAKKERAQRAKKSQGECFETREVAYKRLLELAEDGNVNQLLNSFIEKERKSFTCFFYASELNDDMQKMQRKIRELQVCSRLFMSPLSAGGFWAGVDKDLGVWVDEKMNMSRQCALAAQKANRILGCIKRSVTSRSREVLLPLYSALVRLHLEYCVQFWCPQHKKDMEVLEQVQRRAMRIIVGLEYLPYEDRLRKLGLFSLEKRRLHGDLIPAFQYRRGPIGMPGRDSS</sequence>
<evidence type="ECO:0000256" key="1">
    <source>
        <dbReference type="ARBA" id="ARBA00023054"/>
    </source>
</evidence>
<evidence type="ECO:0000256" key="2">
    <source>
        <dbReference type="SAM" id="Coils"/>
    </source>
</evidence>
<evidence type="ECO:0000313" key="4">
    <source>
        <dbReference type="Ensembl" id="ENSACOP00000004193.1"/>
    </source>
</evidence>
<dbReference type="Ensembl" id="ENSACOT00000004358.1">
    <property type="protein sequence ID" value="ENSACOP00000004193.1"/>
    <property type="gene ID" value="ENSACOG00000002975.1"/>
</dbReference>
<organism evidence="4 5">
    <name type="scientific">Amazona collaria</name>
    <name type="common">yellow-billed parrot</name>
    <dbReference type="NCBI Taxonomy" id="241587"/>
    <lineage>
        <taxon>Eukaryota</taxon>
        <taxon>Metazoa</taxon>
        <taxon>Chordata</taxon>
        <taxon>Craniata</taxon>
        <taxon>Vertebrata</taxon>
        <taxon>Euteleostomi</taxon>
        <taxon>Archelosauria</taxon>
        <taxon>Archosauria</taxon>
        <taxon>Dinosauria</taxon>
        <taxon>Saurischia</taxon>
        <taxon>Theropoda</taxon>
        <taxon>Coelurosauria</taxon>
        <taxon>Aves</taxon>
        <taxon>Neognathae</taxon>
        <taxon>Neoaves</taxon>
        <taxon>Telluraves</taxon>
        <taxon>Australaves</taxon>
        <taxon>Psittaciformes</taxon>
        <taxon>Psittacidae</taxon>
        <taxon>Amazona</taxon>
    </lineage>
</organism>
<dbReference type="PANTHER" id="PTHR21694:SF18">
    <property type="entry name" value="COILED-COIL DOMAIN-CONTAINING PROTEIN 63"/>
    <property type="match status" value="1"/>
</dbReference>
<reference evidence="4" key="1">
    <citation type="submission" date="2025-08" db="UniProtKB">
        <authorList>
            <consortium name="Ensembl"/>
        </authorList>
    </citation>
    <scope>IDENTIFICATION</scope>
</reference>
<dbReference type="Pfam" id="PF21773">
    <property type="entry name" value="ODAD1_CC"/>
    <property type="match status" value="1"/>
</dbReference>
<dbReference type="GO" id="GO:0036158">
    <property type="term" value="P:outer dynein arm assembly"/>
    <property type="evidence" value="ECO:0007669"/>
    <property type="project" value="TreeGrafter"/>
</dbReference>
<evidence type="ECO:0000313" key="5">
    <source>
        <dbReference type="Proteomes" id="UP000694522"/>
    </source>
</evidence>
<dbReference type="Proteomes" id="UP000694522">
    <property type="component" value="Unplaced"/>
</dbReference>
<feature type="domain" description="ODAD1 central coiled coil region" evidence="3">
    <location>
        <begin position="36"/>
        <end position="226"/>
    </location>
</feature>
<dbReference type="GO" id="GO:0005930">
    <property type="term" value="C:axoneme"/>
    <property type="evidence" value="ECO:0007669"/>
    <property type="project" value="TreeGrafter"/>
</dbReference>
<accession>A0A8B9F3G0</accession>
<evidence type="ECO:0000259" key="3">
    <source>
        <dbReference type="Pfam" id="PF21773"/>
    </source>
</evidence>
<dbReference type="GO" id="GO:0003341">
    <property type="term" value="P:cilium movement"/>
    <property type="evidence" value="ECO:0007669"/>
    <property type="project" value="TreeGrafter"/>
</dbReference>
<dbReference type="InterPro" id="IPR051876">
    <property type="entry name" value="ODA-DC/CCD"/>
</dbReference>
<keyword evidence="5" id="KW-1185">Reference proteome</keyword>
<dbReference type="PANTHER" id="PTHR21694">
    <property type="entry name" value="COILED-COIL DOMAIN-CONTAINING PROTEIN 63"/>
    <property type="match status" value="1"/>
</dbReference>
<proteinExistence type="predicted"/>
<dbReference type="AlphaFoldDB" id="A0A8B9F3G0"/>
<reference evidence="4" key="2">
    <citation type="submission" date="2025-09" db="UniProtKB">
        <authorList>
            <consortium name="Ensembl"/>
        </authorList>
    </citation>
    <scope>IDENTIFICATION</scope>
</reference>
<keyword evidence="1 2" id="KW-0175">Coiled coil</keyword>
<dbReference type="InterPro" id="IPR049258">
    <property type="entry name" value="ODAD1_CC"/>
</dbReference>
<name>A0A8B9F3G0_9PSIT</name>